<keyword evidence="5" id="KW-0169">Cobalamin biosynthesis</keyword>
<dbReference type="GO" id="GO:0016491">
    <property type="term" value="F:oxidoreductase activity"/>
    <property type="evidence" value="ECO:0007669"/>
    <property type="project" value="UniProtKB-KW"/>
</dbReference>
<keyword evidence="7" id="KW-0808">Transferase</keyword>
<accession>A0A6P0H464</accession>
<feature type="region of interest" description="Disordered" evidence="10">
    <location>
        <begin position="1"/>
        <end position="22"/>
    </location>
</feature>
<evidence type="ECO:0000256" key="5">
    <source>
        <dbReference type="ARBA" id="ARBA00022573"/>
    </source>
</evidence>
<reference evidence="13 15" key="2">
    <citation type="submission" date="2020-02" db="EMBL/GenBank/DDBJ databases">
        <title>The WGS of Modestobacter muralis DSM 100205.</title>
        <authorList>
            <person name="Jiang Z."/>
        </authorList>
    </citation>
    <scope>NUCLEOTIDE SEQUENCE [LARGE SCALE GENOMIC DNA]</scope>
    <source>
        <strain evidence="13 15">DSM 100205</strain>
    </source>
</reference>
<protein>
    <recommendedName>
        <fullName evidence="4">Nicotinate-nucleotide--dimethylbenzimidazole phosphoribosyltransferase</fullName>
        <ecNumber evidence="3">2.4.2.21</ecNumber>
    </recommendedName>
    <alternativeName>
        <fullName evidence="8">N(1)-alpha-phosphoribosyltransferase</fullName>
    </alternativeName>
</protein>
<proteinExistence type="inferred from homology"/>
<dbReference type="PANTHER" id="PTHR43463:SF1">
    <property type="entry name" value="NICOTINATE-NUCLEOTIDE--DIMETHYLBENZIMIDAZOLE PHOSPHORIBOSYLTRANSFERASE"/>
    <property type="match status" value="1"/>
</dbReference>
<dbReference type="InterPro" id="IPR036087">
    <property type="entry name" value="Nict_dMeBzImd_PRibTrfase_sf"/>
</dbReference>
<evidence type="ECO:0000256" key="4">
    <source>
        <dbReference type="ARBA" id="ARBA00015486"/>
    </source>
</evidence>
<keyword evidence="14" id="KW-1185">Reference proteome</keyword>
<evidence type="ECO:0000259" key="11">
    <source>
        <dbReference type="Pfam" id="PF00881"/>
    </source>
</evidence>
<name>A0A6P0H464_9ACTN</name>
<evidence type="ECO:0000313" key="15">
    <source>
        <dbReference type="Proteomes" id="UP000471152"/>
    </source>
</evidence>
<evidence type="ECO:0000313" key="12">
    <source>
        <dbReference type="EMBL" id="NEK93750.1"/>
    </source>
</evidence>
<evidence type="ECO:0000256" key="9">
    <source>
        <dbReference type="ARBA" id="ARBA00047340"/>
    </source>
</evidence>
<evidence type="ECO:0000256" key="2">
    <source>
        <dbReference type="ARBA" id="ARBA00007110"/>
    </source>
</evidence>
<dbReference type="GO" id="GO:0008939">
    <property type="term" value="F:nicotinate-nucleotide-dimethylbenzimidazole phosphoribosyltransferase activity"/>
    <property type="evidence" value="ECO:0007669"/>
    <property type="project" value="UniProtKB-EC"/>
</dbReference>
<evidence type="ECO:0000256" key="3">
    <source>
        <dbReference type="ARBA" id="ARBA00011991"/>
    </source>
</evidence>
<dbReference type="InterPro" id="IPR012825">
    <property type="entry name" value="BluB"/>
</dbReference>
<dbReference type="Pfam" id="PF02277">
    <property type="entry name" value="DBI_PRT"/>
    <property type="match status" value="1"/>
</dbReference>
<dbReference type="AlphaFoldDB" id="A0A6P0H464"/>
<dbReference type="InterPro" id="IPR003200">
    <property type="entry name" value="Nict_dMeBzImd_PRibTrfase"/>
</dbReference>
<comment type="caution">
    <text evidence="13">The sequence shown here is derived from an EMBL/GenBank/DDBJ whole genome shotgun (WGS) entry which is preliminary data.</text>
</comment>
<evidence type="ECO:0000256" key="1">
    <source>
        <dbReference type="ARBA" id="ARBA00005049"/>
    </source>
</evidence>
<dbReference type="Gene3D" id="3.40.50.10210">
    <property type="match status" value="1"/>
</dbReference>
<dbReference type="InterPro" id="IPR000415">
    <property type="entry name" value="Nitroreductase-like"/>
</dbReference>
<dbReference type="Proteomes" id="UP000471152">
    <property type="component" value="Unassembled WGS sequence"/>
</dbReference>
<evidence type="ECO:0000256" key="10">
    <source>
        <dbReference type="SAM" id="MobiDB-lite"/>
    </source>
</evidence>
<feature type="domain" description="Nitroreductase" evidence="11">
    <location>
        <begin position="42"/>
        <end position="207"/>
    </location>
</feature>
<comment type="pathway">
    <text evidence="1">Nucleoside biosynthesis; alpha-ribazole biosynthesis; alpha-ribazole from 5,6-dimethylbenzimidazole: step 1/2.</text>
</comment>
<dbReference type="EMBL" id="JAAGWH010000013">
    <property type="protein sequence ID" value="NEK93750.1"/>
    <property type="molecule type" value="Genomic_DNA"/>
</dbReference>
<keyword evidence="13" id="KW-0560">Oxidoreductase</keyword>
<dbReference type="Pfam" id="PF00881">
    <property type="entry name" value="Nitroreductase"/>
    <property type="match status" value="1"/>
</dbReference>
<evidence type="ECO:0000256" key="7">
    <source>
        <dbReference type="ARBA" id="ARBA00022679"/>
    </source>
</evidence>
<dbReference type="Proteomes" id="UP000468828">
    <property type="component" value="Unassembled WGS sequence"/>
</dbReference>
<dbReference type="PANTHER" id="PTHR43463">
    <property type="entry name" value="NICOTINATE-NUCLEOTIDE--DIMETHYLBENZIMIDAZOLE PHOSPHORIBOSYLTRANSFERASE"/>
    <property type="match status" value="1"/>
</dbReference>
<dbReference type="CDD" id="cd02439">
    <property type="entry name" value="DMB-PRT_CobT"/>
    <property type="match status" value="1"/>
</dbReference>
<reference evidence="12 14" key="1">
    <citation type="submission" date="2020-01" db="EMBL/GenBank/DDBJ databases">
        <title>the WGS Modestobacter muralis CPCC 204518.</title>
        <authorList>
            <person name="Jiang Z."/>
        </authorList>
    </citation>
    <scope>NUCLEOTIDE SEQUENCE [LARGE SCALE GENOMIC DNA]</scope>
    <source>
        <strain evidence="12 14">DSM 100205</strain>
    </source>
</reference>
<comment type="catalytic activity">
    <reaction evidence="9">
        <text>5,6-dimethylbenzimidazole + nicotinate beta-D-ribonucleotide = alpha-ribazole 5'-phosphate + nicotinate + H(+)</text>
        <dbReference type="Rhea" id="RHEA:11196"/>
        <dbReference type="ChEBI" id="CHEBI:15378"/>
        <dbReference type="ChEBI" id="CHEBI:15890"/>
        <dbReference type="ChEBI" id="CHEBI:32544"/>
        <dbReference type="ChEBI" id="CHEBI:57502"/>
        <dbReference type="ChEBI" id="CHEBI:57918"/>
        <dbReference type="EC" id="2.4.2.21"/>
    </reaction>
</comment>
<comment type="similarity">
    <text evidence="2">Belongs to the CobT family.</text>
</comment>
<dbReference type="EMBL" id="JAAGWB010000013">
    <property type="protein sequence ID" value="NEN50517.1"/>
    <property type="molecule type" value="Genomic_DNA"/>
</dbReference>
<dbReference type="UniPathway" id="UPA00061">
    <property type="reaction ID" value="UER00516"/>
</dbReference>
<dbReference type="NCBIfam" id="TIGR02476">
    <property type="entry name" value="BluB"/>
    <property type="match status" value="1"/>
</dbReference>
<evidence type="ECO:0000313" key="13">
    <source>
        <dbReference type="EMBL" id="NEN50517.1"/>
    </source>
</evidence>
<dbReference type="Gene3D" id="3.40.109.10">
    <property type="entry name" value="NADH Oxidase"/>
    <property type="match status" value="1"/>
</dbReference>
<evidence type="ECO:0000256" key="8">
    <source>
        <dbReference type="ARBA" id="ARBA00030686"/>
    </source>
</evidence>
<dbReference type="InterPro" id="IPR029479">
    <property type="entry name" value="Nitroreductase"/>
</dbReference>
<evidence type="ECO:0000313" key="14">
    <source>
        <dbReference type="Proteomes" id="UP000468828"/>
    </source>
</evidence>
<keyword evidence="6" id="KW-0328">Glycosyltransferase</keyword>
<dbReference type="Gene3D" id="1.10.1610.10">
    <property type="match status" value="1"/>
</dbReference>
<dbReference type="GO" id="GO:0009236">
    <property type="term" value="P:cobalamin biosynthetic process"/>
    <property type="evidence" value="ECO:0007669"/>
    <property type="project" value="UniProtKB-KW"/>
</dbReference>
<sequence length="572" mass="58095">MSVHPRPVPLIGDPTAASERAADPTGWAFDPADRDALHRVLAARRDVRRYRPDPVPADVLERVLTAAHTAPSVGHSQPWRFVVVTDPNVRDRAAVLTDRERLRQAAQLEPDAARRLLDLKLEGVRDAPLGVVVCCDRRAPAAGVLGRATYPDADLWSCAAAIQNLWLAARAEGLGLGWVTLFRPADLAELLGLPDGVETLGWLCLGWPDERPPAPGLERAGWSQRLPLADVLMTDRWAGAAPPPSALRGPDQPDVVAARDGGDRLLTPPGSLGVLDAAVDRAVALGRGGVTGGVLVLAAADHPVTVHGVSAFDPRVTRDVTEAAVAGTAVGVTTARGAGLTAVVVDAGVAGGPVPGAVGARPAGPRGDLVGSPAMTAEDTTALVEAGRALGREAGASGLVALGEVGVANTTVAAALACALLHVEPAAVVGLGSGADSAMLARKAAVVTAAVARAGVVPDPLTALAQLGGPELAVLAGVALGAAEVRAVVVVDGFAASLAALAAVQLEPAVQASLVAGQRSRERGHDLVLQALGCEPLLDLRLRAGEGVGAVLAASLLLQGLAVRRTAARVDR</sequence>
<dbReference type="RefSeq" id="WP_163610157.1">
    <property type="nucleotide sequence ID" value="NZ_JAAGWB010000013.1"/>
</dbReference>
<organism evidence="13 15">
    <name type="scientific">Modestobacter muralis</name>
    <dbReference type="NCBI Taxonomy" id="1608614"/>
    <lineage>
        <taxon>Bacteria</taxon>
        <taxon>Bacillati</taxon>
        <taxon>Actinomycetota</taxon>
        <taxon>Actinomycetes</taxon>
        <taxon>Geodermatophilales</taxon>
        <taxon>Geodermatophilaceae</taxon>
        <taxon>Modestobacter</taxon>
    </lineage>
</organism>
<dbReference type="EC" id="2.4.2.21" evidence="3"/>
<dbReference type="SUPFAM" id="SSF55469">
    <property type="entry name" value="FMN-dependent nitroreductase-like"/>
    <property type="match status" value="1"/>
</dbReference>
<gene>
    <name evidence="13" type="primary">bluB</name>
    <name evidence="13" type="ORF">G3R41_06100</name>
    <name evidence="12" type="ORF">GCU67_06100</name>
</gene>
<evidence type="ECO:0000256" key="6">
    <source>
        <dbReference type="ARBA" id="ARBA00022676"/>
    </source>
</evidence>
<dbReference type="SUPFAM" id="SSF52733">
    <property type="entry name" value="Nicotinate mononucleotide:5,6-dimethylbenzimidazole phosphoribosyltransferase (CobT)"/>
    <property type="match status" value="1"/>
</dbReference>
<dbReference type="InterPro" id="IPR023195">
    <property type="entry name" value="Nict_dMeBzImd_PRibTrfase_N"/>
</dbReference>